<dbReference type="InterPro" id="IPR004148">
    <property type="entry name" value="BAR_dom"/>
</dbReference>
<evidence type="ECO:0000259" key="3">
    <source>
        <dbReference type="PROSITE" id="PS50002"/>
    </source>
</evidence>
<dbReference type="InterPro" id="IPR027267">
    <property type="entry name" value="AH/BAR_dom_sf"/>
</dbReference>
<comment type="caution">
    <text evidence="4">The sequence shown here is derived from an EMBL/GenBank/DDBJ whole genome shotgun (WGS) entry which is preliminary data.</text>
</comment>
<protein>
    <submittedName>
        <fullName evidence="4">Endophilin-B1</fullName>
    </submittedName>
</protein>
<dbReference type="PROSITE" id="PS50002">
    <property type="entry name" value="SH3"/>
    <property type="match status" value="1"/>
</dbReference>
<evidence type="ECO:0000313" key="4">
    <source>
        <dbReference type="EMBL" id="OQV21314.1"/>
    </source>
</evidence>
<evidence type="ECO:0000256" key="2">
    <source>
        <dbReference type="PROSITE-ProRule" id="PRU00192"/>
    </source>
</evidence>
<dbReference type="Proteomes" id="UP000192578">
    <property type="component" value="Unassembled WGS sequence"/>
</dbReference>
<dbReference type="AlphaFoldDB" id="A0A1W0X1I0"/>
<sequence>MQRTEECLGQASATELQPEVQVLIDDLDVVHERNYKILYATEKMLKRNPGLTSQEYIYQIKEKKNSTRTNALIQLGNEMIFAGRQFGDGTTYGKCLLIVGRCEEELGHEELRFVTQVAMVFLTPLRHFMDNELKKSDVNYLAAGWISTALASARKKLRPRKKQAQAETILRSNQAQFERQLELTKLACEAVQREKVNQIKGLMKFVDSQLDHFRKSVTVLENIKAELLAVLKGEKGFDFEFQWPALNFDPLQPHDHPPADGTSSTLHHDVGNYPSGSLSPSPTSAVQVKAKIKDAFSGKTASEISVAEGELVTVMEMTGPSSSQHRDVEGWLLIQRATGQIGYVPRDHVQLIEDDLSSPELEQQEKSSRFAVATSAGPRTATVTFQVEPEQSETAVYSGIG</sequence>
<gene>
    <name evidence="4" type="ORF">BV898_04798</name>
</gene>
<dbReference type="Gene3D" id="2.30.30.40">
    <property type="entry name" value="SH3 Domains"/>
    <property type="match status" value="1"/>
</dbReference>
<dbReference type="GO" id="GO:0005737">
    <property type="term" value="C:cytoplasm"/>
    <property type="evidence" value="ECO:0007669"/>
    <property type="project" value="InterPro"/>
</dbReference>
<dbReference type="EMBL" id="MTYJ01000024">
    <property type="protein sequence ID" value="OQV21314.1"/>
    <property type="molecule type" value="Genomic_DNA"/>
</dbReference>
<organism evidence="4 5">
    <name type="scientific">Hypsibius exemplaris</name>
    <name type="common">Freshwater tardigrade</name>
    <dbReference type="NCBI Taxonomy" id="2072580"/>
    <lineage>
        <taxon>Eukaryota</taxon>
        <taxon>Metazoa</taxon>
        <taxon>Ecdysozoa</taxon>
        <taxon>Tardigrada</taxon>
        <taxon>Eutardigrada</taxon>
        <taxon>Parachela</taxon>
        <taxon>Hypsibioidea</taxon>
        <taxon>Hypsibiidae</taxon>
        <taxon>Hypsibius</taxon>
    </lineage>
</organism>
<dbReference type="SMART" id="SM00721">
    <property type="entry name" value="BAR"/>
    <property type="match status" value="1"/>
</dbReference>
<name>A0A1W0X1I0_HYPEX</name>
<evidence type="ECO:0000313" key="5">
    <source>
        <dbReference type="Proteomes" id="UP000192578"/>
    </source>
</evidence>
<dbReference type="SMART" id="SM00326">
    <property type="entry name" value="SH3"/>
    <property type="match status" value="1"/>
</dbReference>
<evidence type="ECO:0000256" key="1">
    <source>
        <dbReference type="ARBA" id="ARBA00022443"/>
    </source>
</evidence>
<proteinExistence type="predicted"/>
<dbReference type="Pfam" id="PF03114">
    <property type="entry name" value="BAR"/>
    <property type="match status" value="1"/>
</dbReference>
<reference evidence="5" key="1">
    <citation type="submission" date="2017-01" db="EMBL/GenBank/DDBJ databases">
        <title>Comparative genomics of anhydrobiosis in the tardigrade Hypsibius dujardini.</title>
        <authorList>
            <person name="Yoshida Y."/>
            <person name="Koutsovoulos G."/>
            <person name="Laetsch D."/>
            <person name="Stevens L."/>
            <person name="Kumar S."/>
            <person name="Horikawa D."/>
            <person name="Ishino K."/>
            <person name="Komine S."/>
            <person name="Tomita M."/>
            <person name="Blaxter M."/>
            <person name="Arakawa K."/>
        </authorList>
    </citation>
    <scope>NUCLEOTIDE SEQUENCE [LARGE SCALE GENOMIC DNA]</scope>
    <source>
        <strain evidence="5">Z151</strain>
    </source>
</reference>
<feature type="domain" description="SH3" evidence="3">
    <location>
        <begin position="285"/>
        <end position="354"/>
    </location>
</feature>
<dbReference type="SUPFAM" id="SSF103657">
    <property type="entry name" value="BAR/IMD domain-like"/>
    <property type="match status" value="1"/>
</dbReference>
<dbReference type="OrthoDB" id="27823at2759"/>
<dbReference type="InterPro" id="IPR001452">
    <property type="entry name" value="SH3_domain"/>
</dbReference>
<dbReference type="Pfam" id="PF07653">
    <property type="entry name" value="SH3_2"/>
    <property type="match status" value="1"/>
</dbReference>
<accession>A0A1W0X1I0</accession>
<keyword evidence="1 2" id="KW-0728">SH3 domain</keyword>
<keyword evidence="5" id="KW-1185">Reference proteome</keyword>
<dbReference type="Gene3D" id="1.20.1270.60">
    <property type="entry name" value="Arfaptin homology (AH) domain/BAR domain"/>
    <property type="match status" value="1"/>
</dbReference>
<dbReference type="SUPFAM" id="SSF50044">
    <property type="entry name" value="SH3-domain"/>
    <property type="match status" value="1"/>
</dbReference>
<dbReference type="InterPro" id="IPR036028">
    <property type="entry name" value="SH3-like_dom_sf"/>
</dbReference>